<organism evidence="1 2">
    <name type="scientific">Escherichia coli</name>
    <dbReference type="NCBI Taxonomy" id="562"/>
    <lineage>
        <taxon>Bacteria</taxon>
        <taxon>Pseudomonadati</taxon>
        <taxon>Pseudomonadota</taxon>
        <taxon>Gammaproteobacteria</taxon>
        <taxon>Enterobacterales</taxon>
        <taxon>Enterobacteriaceae</taxon>
        <taxon>Escherichia</taxon>
    </lineage>
</organism>
<dbReference type="EMBL" id="CP042615">
    <property type="protein sequence ID" value="QED74467.1"/>
    <property type="molecule type" value="Genomic_DNA"/>
</dbReference>
<evidence type="ECO:0000313" key="1">
    <source>
        <dbReference type="EMBL" id="QED74467.1"/>
    </source>
</evidence>
<gene>
    <name evidence="1" type="ORF">FTV93_12895</name>
</gene>
<reference evidence="1 2" key="1">
    <citation type="submission" date="2019-08" db="EMBL/GenBank/DDBJ databases">
        <title>Plasmid- and chromosome-located mcr-3 in mcr-1-positive Escherichia coli from diseased swine, Taiwan.</title>
        <authorList>
            <person name="Hsu C.-Y."/>
            <person name="Huang W.-C."/>
            <person name="Lauderdale T.-L."/>
        </authorList>
    </citation>
    <scope>NUCLEOTIDE SEQUENCE [LARGE SCALE GENOMIC DNA]</scope>
    <source>
        <strain evidence="1 2">NCYU-26-73</strain>
    </source>
</reference>
<reference evidence="1 2" key="2">
    <citation type="submission" date="2019-08" db="EMBL/GenBank/DDBJ databases">
        <authorList>
            <person name="Chen F.-J."/>
            <person name="Wu H.-C."/>
            <person name="Liao Y.-C."/>
            <person name="Kuo S.-C."/>
        </authorList>
    </citation>
    <scope>NUCLEOTIDE SEQUENCE [LARGE SCALE GENOMIC DNA]</scope>
    <source>
        <strain evidence="1 2">NCYU-26-73</strain>
    </source>
</reference>
<sequence>MYTIVFRRRGKVPGQPANEWFIHELVRKIGNGWKSFNTHTIESSPANRGTFLHTMYRCSLYDL</sequence>
<proteinExistence type="predicted"/>
<name>A0A5B9AM11_ECOLX</name>
<dbReference type="AlphaFoldDB" id="A0A5B9AM11"/>
<protein>
    <submittedName>
        <fullName evidence="1">Uncharacterized protein</fullName>
    </submittedName>
</protein>
<dbReference type="Proteomes" id="UP000321299">
    <property type="component" value="Chromosome"/>
</dbReference>
<evidence type="ECO:0000313" key="2">
    <source>
        <dbReference type="Proteomes" id="UP000321299"/>
    </source>
</evidence>
<accession>A0A5B9AM11</accession>